<accession>A0A175YEK1</accession>
<evidence type="ECO:0000313" key="1">
    <source>
        <dbReference type="EMBL" id="WOH14506.1"/>
    </source>
</evidence>
<dbReference type="Proteomes" id="UP000077755">
    <property type="component" value="Chromosome 9"/>
</dbReference>
<dbReference type="Gramene" id="KZM81925">
    <property type="protein sequence ID" value="KZM81925"/>
    <property type="gene ID" value="DCAR_029538"/>
</dbReference>
<keyword evidence="2" id="KW-1185">Reference proteome</keyword>
<reference evidence="1" key="1">
    <citation type="journal article" date="2016" name="Nat. Genet.">
        <title>A high-quality carrot genome assembly provides new insights into carotenoid accumulation and asterid genome evolution.</title>
        <authorList>
            <person name="Iorizzo M."/>
            <person name="Ellison S."/>
            <person name="Senalik D."/>
            <person name="Zeng P."/>
            <person name="Satapoomin P."/>
            <person name="Huang J."/>
            <person name="Bowman M."/>
            <person name="Iovene M."/>
            <person name="Sanseverino W."/>
            <person name="Cavagnaro P."/>
            <person name="Yildiz M."/>
            <person name="Macko-Podgorni A."/>
            <person name="Moranska E."/>
            <person name="Grzebelus E."/>
            <person name="Grzebelus D."/>
            <person name="Ashrafi H."/>
            <person name="Zheng Z."/>
            <person name="Cheng S."/>
            <person name="Spooner D."/>
            <person name="Van Deynze A."/>
            <person name="Simon P."/>
        </authorList>
    </citation>
    <scope>NUCLEOTIDE SEQUENCE</scope>
    <source>
        <tissue evidence="1">Leaf</tissue>
    </source>
</reference>
<evidence type="ECO:0000313" key="2">
    <source>
        <dbReference type="Proteomes" id="UP000077755"/>
    </source>
</evidence>
<gene>
    <name evidence="1" type="ORF">DCAR_0934025</name>
</gene>
<reference evidence="1" key="2">
    <citation type="submission" date="2022-03" db="EMBL/GenBank/DDBJ databases">
        <title>Draft title - Genomic analysis of global carrot germplasm unveils the trajectory of domestication and the origin of high carotenoid orange carrot.</title>
        <authorList>
            <person name="Iorizzo M."/>
            <person name="Ellison S."/>
            <person name="Senalik D."/>
            <person name="Macko-Podgorni A."/>
            <person name="Grzebelus D."/>
            <person name="Bostan H."/>
            <person name="Rolling W."/>
            <person name="Curaba J."/>
            <person name="Simon P."/>
        </authorList>
    </citation>
    <scope>NUCLEOTIDE SEQUENCE</scope>
    <source>
        <tissue evidence="1">Leaf</tissue>
    </source>
</reference>
<dbReference type="EMBL" id="CP093351">
    <property type="protein sequence ID" value="WOH14506.1"/>
    <property type="molecule type" value="Genomic_DNA"/>
</dbReference>
<sequence>MLKHIVITSPSNLLSYSMIFHRIDYFSARRWRLCISDDDFSQVSTVPAPPSKEEAQANGGGSKIGKLDGDSLSQLGRVAHLQHKF</sequence>
<dbReference type="AlphaFoldDB" id="A0A175YEK1"/>
<protein>
    <submittedName>
        <fullName evidence="1">Uncharacterized protein</fullName>
    </submittedName>
</protein>
<name>A0A175YEK1_DAUCS</name>
<proteinExistence type="predicted"/>
<organism evidence="1 2">
    <name type="scientific">Daucus carota subsp. sativus</name>
    <name type="common">Carrot</name>
    <dbReference type="NCBI Taxonomy" id="79200"/>
    <lineage>
        <taxon>Eukaryota</taxon>
        <taxon>Viridiplantae</taxon>
        <taxon>Streptophyta</taxon>
        <taxon>Embryophyta</taxon>
        <taxon>Tracheophyta</taxon>
        <taxon>Spermatophyta</taxon>
        <taxon>Magnoliopsida</taxon>
        <taxon>eudicotyledons</taxon>
        <taxon>Gunneridae</taxon>
        <taxon>Pentapetalae</taxon>
        <taxon>asterids</taxon>
        <taxon>campanulids</taxon>
        <taxon>Apiales</taxon>
        <taxon>Apiaceae</taxon>
        <taxon>Apioideae</taxon>
        <taxon>Scandiceae</taxon>
        <taxon>Daucinae</taxon>
        <taxon>Daucus</taxon>
        <taxon>Daucus sect. Daucus</taxon>
    </lineage>
</organism>